<keyword evidence="4 12" id="KW-0808">Transferase</keyword>
<feature type="domain" description="Glycosyltransferase 2-like" evidence="11">
    <location>
        <begin position="7"/>
        <end position="171"/>
    </location>
</feature>
<evidence type="ECO:0000256" key="4">
    <source>
        <dbReference type="ARBA" id="ARBA00022679"/>
    </source>
</evidence>
<dbReference type="EMBL" id="QOQW01000001">
    <property type="protein sequence ID" value="RCK81555.1"/>
    <property type="molecule type" value="Genomic_DNA"/>
</dbReference>
<evidence type="ECO:0000256" key="7">
    <source>
        <dbReference type="ARBA" id="ARBA00023136"/>
    </source>
</evidence>
<dbReference type="CDD" id="cd04187">
    <property type="entry name" value="DPM1_like_bac"/>
    <property type="match status" value="1"/>
</dbReference>
<evidence type="ECO:0000256" key="8">
    <source>
        <dbReference type="ARBA" id="ARBA00038152"/>
    </source>
</evidence>
<name>A0A367ZTT1_9BACT</name>
<accession>A0A367ZTT1</accession>
<evidence type="ECO:0000259" key="11">
    <source>
        <dbReference type="Pfam" id="PF00535"/>
    </source>
</evidence>
<feature type="transmembrane region" description="Helical" evidence="10">
    <location>
        <begin position="270"/>
        <end position="292"/>
    </location>
</feature>
<gene>
    <name evidence="12" type="ORF">OZSIB_0689</name>
</gene>
<evidence type="ECO:0000256" key="6">
    <source>
        <dbReference type="ARBA" id="ARBA00022989"/>
    </source>
</evidence>
<evidence type="ECO:0000313" key="12">
    <source>
        <dbReference type="EMBL" id="RCK81555.1"/>
    </source>
</evidence>
<feature type="region of interest" description="Disordered" evidence="9">
    <location>
        <begin position="319"/>
        <end position="343"/>
    </location>
</feature>
<evidence type="ECO:0000256" key="10">
    <source>
        <dbReference type="SAM" id="Phobius"/>
    </source>
</evidence>
<dbReference type="GO" id="GO:0016757">
    <property type="term" value="F:glycosyltransferase activity"/>
    <property type="evidence" value="ECO:0007669"/>
    <property type="project" value="UniProtKB-KW"/>
</dbReference>
<proteinExistence type="inferred from homology"/>
<dbReference type="Pfam" id="PF00535">
    <property type="entry name" value="Glycos_transf_2"/>
    <property type="match status" value="1"/>
</dbReference>
<feature type="transmembrane region" description="Helical" evidence="10">
    <location>
        <begin position="233"/>
        <end position="258"/>
    </location>
</feature>
<reference evidence="12 13" key="1">
    <citation type="submission" date="2018-05" db="EMBL/GenBank/DDBJ databases">
        <title>A metagenomic window into the 2 km-deep terrestrial subsurface aquifer revealed taxonomically and functionally diverse microbial community comprising novel uncultured bacterial lineages.</title>
        <authorList>
            <person name="Kadnikov V.V."/>
            <person name="Mardanov A.V."/>
            <person name="Beletsky A.V."/>
            <person name="Banks D."/>
            <person name="Pimenov N.V."/>
            <person name="Frank Y.A."/>
            <person name="Karnachuk O.V."/>
            <person name="Ravin N.V."/>
        </authorList>
    </citation>
    <scope>NUCLEOTIDE SEQUENCE [LARGE SCALE GENOMIC DNA]</scope>
    <source>
        <strain evidence="12">BY5</strain>
    </source>
</reference>
<keyword evidence="7 10" id="KW-0472">Membrane</keyword>
<evidence type="ECO:0000256" key="5">
    <source>
        <dbReference type="ARBA" id="ARBA00022692"/>
    </source>
</evidence>
<dbReference type="PANTHER" id="PTHR48090:SF1">
    <property type="entry name" value="PROPHAGE BACTOPRENOL GLUCOSYL TRANSFERASE HOMOLOG"/>
    <property type="match status" value="1"/>
</dbReference>
<comment type="subcellular location">
    <subcellularLocation>
        <location evidence="1">Cell membrane</location>
        <topology evidence="1">Multi-pass membrane protein</topology>
    </subcellularLocation>
</comment>
<evidence type="ECO:0000256" key="9">
    <source>
        <dbReference type="SAM" id="MobiDB-lite"/>
    </source>
</evidence>
<dbReference type="InterPro" id="IPR029044">
    <property type="entry name" value="Nucleotide-diphossugar_trans"/>
</dbReference>
<organism evidence="12 13">
    <name type="scientific">Candidatus Ozemobacter sibiricus</name>
    <dbReference type="NCBI Taxonomy" id="2268124"/>
    <lineage>
        <taxon>Bacteria</taxon>
        <taxon>Candidatus Ozemobacteria</taxon>
        <taxon>Candidatus Ozemobacterales</taxon>
        <taxon>Candidatus Ozemobacteraceae</taxon>
        <taxon>Candidatus Ozemobacter</taxon>
    </lineage>
</organism>
<keyword evidence="3" id="KW-0328">Glycosyltransferase</keyword>
<dbReference type="FunFam" id="3.90.550.10:FF:000079">
    <property type="entry name" value="Probable glycosyl transferase"/>
    <property type="match status" value="1"/>
</dbReference>
<dbReference type="GO" id="GO:0005886">
    <property type="term" value="C:plasma membrane"/>
    <property type="evidence" value="ECO:0007669"/>
    <property type="project" value="UniProtKB-SubCell"/>
</dbReference>
<dbReference type="InterPro" id="IPR001173">
    <property type="entry name" value="Glyco_trans_2-like"/>
</dbReference>
<sequence length="343" mass="38724">MARKTISVIVPVHNEEAVLPTLFRRLTDVLDRLAPTYDGNVFLIDDGSRDRSWELITAQARHDPRYRGIRLSRNFGHQAAISCGYELVPGDALVTIDADLQDPPEVILDLVRSWEAGHKVVLAARRKREGETWFKLLTARLFYQLLHRIAESDAPEGVGDFRLLDRQAVDALRQFPETHRYVRGLVGWLGFHRGIVEYDREPRAAGETKYPLWKMLRLAADAIISLSFVPLRVAYVLAILCTIPFLGYLAYNLILQFYFHEPMVRGWPSLILATIIFGSVNLLMFGILGEYVGRIYAEVKHRPLFIIDEVAGQAPPLSPPFPAQAAGVRSHSEAPQNHLSSPP</sequence>
<dbReference type="Proteomes" id="UP000252355">
    <property type="component" value="Unassembled WGS sequence"/>
</dbReference>
<keyword evidence="2" id="KW-1003">Cell membrane</keyword>
<comment type="similarity">
    <text evidence="8">Belongs to the glycosyltransferase 2 family. GtrB subfamily.</text>
</comment>
<evidence type="ECO:0000256" key="1">
    <source>
        <dbReference type="ARBA" id="ARBA00004651"/>
    </source>
</evidence>
<dbReference type="AlphaFoldDB" id="A0A367ZTT1"/>
<dbReference type="PANTHER" id="PTHR48090">
    <property type="entry name" value="UNDECAPRENYL-PHOSPHATE 4-DEOXY-4-FORMAMIDO-L-ARABINOSE TRANSFERASE-RELATED"/>
    <property type="match status" value="1"/>
</dbReference>
<dbReference type="InterPro" id="IPR050256">
    <property type="entry name" value="Glycosyltransferase_2"/>
</dbReference>
<feature type="compositionally biased region" description="Polar residues" evidence="9">
    <location>
        <begin position="333"/>
        <end position="343"/>
    </location>
</feature>
<keyword evidence="5 10" id="KW-0812">Transmembrane</keyword>
<dbReference type="SUPFAM" id="SSF53448">
    <property type="entry name" value="Nucleotide-diphospho-sugar transferases"/>
    <property type="match status" value="1"/>
</dbReference>
<keyword evidence="6 10" id="KW-1133">Transmembrane helix</keyword>
<evidence type="ECO:0000256" key="3">
    <source>
        <dbReference type="ARBA" id="ARBA00022676"/>
    </source>
</evidence>
<evidence type="ECO:0000313" key="13">
    <source>
        <dbReference type="Proteomes" id="UP000252355"/>
    </source>
</evidence>
<dbReference type="Gene3D" id="3.90.550.10">
    <property type="entry name" value="Spore Coat Polysaccharide Biosynthesis Protein SpsA, Chain A"/>
    <property type="match status" value="1"/>
</dbReference>
<evidence type="ECO:0000256" key="2">
    <source>
        <dbReference type="ARBA" id="ARBA00022475"/>
    </source>
</evidence>
<protein>
    <submittedName>
        <fullName evidence="12">Glycosyltransferase</fullName>
    </submittedName>
</protein>
<comment type="caution">
    <text evidence="12">The sequence shown here is derived from an EMBL/GenBank/DDBJ whole genome shotgun (WGS) entry which is preliminary data.</text>
</comment>